<feature type="transmembrane region" description="Helical" evidence="7">
    <location>
        <begin position="21"/>
        <end position="40"/>
    </location>
</feature>
<evidence type="ECO:0000256" key="2">
    <source>
        <dbReference type="ARBA" id="ARBA00006679"/>
    </source>
</evidence>
<keyword evidence="6 7" id="KW-0472">Membrane</keyword>
<dbReference type="InterPro" id="IPR051907">
    <property type="entry name" value="DoxX-like_oxidoreductase"/>
</dbReference>
<proteinExistence type="inferred from homology"/>
<keyword evidence="9" id="KW-1185">Reference proteome</keyword>
<feature type="transmembrane region" description="Helical" evidence="7">
    <location>
        <begin position="129"/>
        <end position="149"/>
    </location>
</feature>
<dbReference type="PANTHER" id="PTHR33452:SF1">
    <property type="entry name" value="INNER MEMBRANE PROTEIN YPHA-RELATED"/>
    <property type="match status" value="1"/>
</dbReference>
<evidence type="ECO:0000256" key="4">
    <source>
        <dbReference type="ARBA" id="ARBA00022692"/>
    </source>
</evidence>
<keyword evidence="5 7" id="KW-1133">Transmembrane helix</keyword>
<evidence type="ECO:0000313" key="8">
    <source>
        <dbReference type="EMBL" id="SEA95953.1"/>
    </source>
</evidence>
<evidence type="ECO:0000256" key="5">
    <source>
        <dbReference type="ARBA" id="ARBA00022989"/>
    </source>
</evidence>
<organism evidence="8 9">
    <name type="scientific">Chitinophaga terrae</name>
    <name type="common">ex Kim and Jung 2007</name>
    <dbReference type="NCBI Taxonomy" id="408074"/>
    <lineage>
        <taxon>Bacteria</taxon>
        <taxon>Pseudomonadati</taxon>
        <taxon>Bacteroidota</taxon>
        <taxon>Chitinophagia</taxon>
        <taxon>Chitinophagales</taxon>
        <taxon>Chitinophagaceae</taxon>
        <taxon>Chitinophaga</taxon>
    </lineage>
</organism>
<dbReference type="PANTHER" id="PTHR33452">
    <property type="entry name" value="OXIDOREDUCTASE CATD-RELATED"/>
    <property type="match status" value="1"/>
</dbReference>
<protein>
    <submittedName>
        <fullName evidence="8">Putative oxidoreductase</fullName>
    </submittedName>
</protein>
<gene>
    <name evidence="8" type="ORF">SAMN05660909_04371</name>
</gene>
<dbReference type="GO" id="GO:0005886">
    <property type="term" value="C:plasma membrane"/>
    <property type="evidence" value="ECO:0007669"/>
    <property type="project" value="UniProtKB-SubCell"/>
</dbReference>
<dbReference type="Pfam" id="PF07681">
    <property type="entry name" value="DoxX"/>
    <property type="match status" value="1"/>
</dbReference>
<evidence type="ECO:0000256" key="7">
    <source>
        <dbReference type="SAM" id="Phobius"/>
    </source>
</evidence>
<dbReference type="AlphaFoldDB" id="A0A1H4FF23"/>
<sequence>MKLTDKLFNPAKKAYDSWAPFILRVIVGLGFLIHGQAKLSKGPAGFMALLQHLGIPQPKIMAWIAICTEVLGGIALITGAFVSIVSVPLIITMLTAMFTIHYKFGYSSIKTIGLDANGPKFGPPGYEINLLYIAALGMLIAVGGGRFSLDSLFAKKRKV</sequence>
<keyword evidence="3" id="KW-1003">Cell membrane</keyword>
<evidence type="ECO:0000313" key="9">
    <source>
        <dbReference type="Proteomes" id="UP000199656"/>
    </source>
</evidence>
<dbReference type="EMBL" id="FNRL01000024">
    <property type="protein sequence ID" value="SEA95953.1"/>
    <property type="molecule type" value="Genomic_DNA"/>
</dbReference>
<accession>A0A1H4FF23</accession>
<reference evidence="9" key="1">
    <citation type="submission" date="2016-10" db="EMBL/GenBank/DDBJ databases">
        <authorList>
            <person name="Varghese N."/>
            <person name="Submissions S."/>
        </authorList>
    </citation>
    <scope>NUCLEOTIDE SEQUENCE [LARGE SCALE GENOMIC DNA]</scope>
    <source>
        <strain evidence="9">DSM 23920</strain>
    </source>
</reference>
<comment type="subcellular location">
    <subcellularLocation>
        <location evidence="1">Cell membrane</location>
        <topology evidence="1">Multi-pass membrane protein</topology>
    </subcellularLocation>
</comment>
<dbReference type="OrthoDB" id="9808524at2"/>
<evidence type="ECO:0000256" key="1">
    <source>
        <dbReference type="ARBA" id="ARBA00004651"/>
    </source>
</evidence>
<dbReference type="STRING" id="408074.SAMN05660909_04371"/>
<dbReference type="Proteomes" id="UP000199656">
    <property type="component" value="Unassembled WGS sequence"/>
</dbReference>
<dbReference type="InterPro" id="IPR032808">
    <property type="entry name" value="DoxX"/>
</dbReference>
<keyword evidence="4 7" id="KW-0812">Transmembrane</keyword>
<evidence type="ECO:0000256" key="6">
    <source>
        <dbReference type="ARBA" id="ARBA00023136"/>
    </source>
</evidence>
<name>A0A1H4FF23_9BACT</name>
<comment type="similarity">
    <text evidence="2">Belongs to the DoxX family.</text>
</comment>
<feature type="transmembrane region" description="Helical" evidence="7">
    <location>
        <begin position="89"/>
        <end position="109"/>
    </location>
</feature>
<evidence type="ECO:0000256" key="3">
    <source>
        <dbReference type="ARBA" id="ARBA00022475"/>
    </source>
</evidence>
<feature type="transmembrane region" description="Helical" evidence="7">
    <location>
        <begin position="60"/>
        <end position="82"/>
    </location>
</feature>
<dbReference type="RefSeq" id="WP_089764193.1">
    <property type="nucleotide sequence ID" value="NZ_BKAT01000043.1"/>
</dbReference>